<keyword evidence="1" id="KW-0472">Membrane</keyword>
<feature type="transmembrane region" description="Helical" evidence="1">
    <location>
        <begin position="80"/>
        <end position="100"/>
    </location>
</feature>
<evidence type="ECO:0000313" key="2">
    <source>
        <dbReference type="EMBL" id="QFG10269.1"/>
    </source>
</evidence>
<evidence type="ECO:0000313" key="3">
    <source>
        <dbReference type="Proteomes" id="UP000327317"/>
    </source>
</evidence>
<keyword evidence="1" id="KW-0812">Transmembrane</keyword>
<feature type="transmembrane region" description="Helical" evidence="1">
    <location>
        <begin position="175"/>
        <end position="193"/>
    </location>
</feature>
<evidence type="ECO:0000256" key="1">
    <source>
        <dbReference type="SAM" id="Phobius"/>
    </source>
</evidence>
<accession>A0A5J6TKI1</accession>
<reference evidence="2 3" key="1">
    <citation type="submission" date="2019-07" db="EMBL/GenBank/DDBJ databases">
        <authorList>
            <person name="Stoner T.H."/>
            <person name="Garlena R.A."/>
            <person name="Russell D.A."/>
            <person name="Pope W.H."/>
            <person name="Jacobs-Sera D."/>
            <person name="Hatfull G.F."/>
        </authorList>
    </citation>
    <scope>NUCLEOTIDE SEQUENCE [LARGE SCALE GENOMIC DNA]</scope>
</reference>
<feature type="transmembrane region" description="Helical" evidence="1">
    <location>
        <begin position="46"/>
        <end position="68"/>
    </location>
</feature>
<organism evidence="2 3">
    <name type="scientific">Mycobacterium phage DyoEdafos</name>
    <dbReference type="NCBI Taxonomy" id="2599860"/>
    <lineage>
        <taxon>Viruses</taxon>
        <taxon>Duplodnaviria</taxon>
        <taxon>Heunggongvirae</taxon>
        <taxon>Uroviricota</taxon>
        <taxon>Caudoviricetes</taxon>
        <taxon>Vilmaviridae</taxon>
        <taxon>Lclasvirinae</taxon>
        <taxon>Bromdenvirus</taxon>
        <taxon>Bromdenvirus dyoedafos</taxon>
    </lineage>
</organism>
<dbReference type="Proteomes" id="UP000327317">
    <property type="component" value="Segment"/>
</dbReference>
<feature type="transmembrane region" description="Helical" evidence="1">
    <location>
        <begin position="121"/>
        <end position="137"/>
    </location>
</feature>
<keyword evidence="1" id="KW-1133">Transmembrane helix</keyword>
<protein>
    <submittedName>
        <fullName evidence="2">Uncharacterized protein</fullName>
    </submittedName>
</protein>
<dbReference type="RefSeq" id="YP_010013386.1">
    <property type="nucleotide sequence ID" value="NC_053511.1"/>
</dbReference>
<feature type="transmembrane region" description="Helical" evidence="1">
    <location>
        <begin position="205"/>
        <end position="225"/>
    </location>
</feature>
<dbReference type="KEGG" id="vg:63209982"/>
<keyword evidence="3" id="KW-1185">Reference proteome</keyword>
<name>A0A5J6TKI1_9CAUD</name>
<dbReference type="EMBL" id="MN234187">
    <property type="protein sequence ID" value="QFG10269.1"/>
    <property type="molecule type" value="Genomic_DNA"/>
</dbReference>
<sequence length="262" mass="29819">MIHQLAHVAAVVPVEDRALMFLLVVTTVITQAIRRRTWHVRWETGTTLTGALMCAALILLSPNLVAFNPFLPDALESGRVYPQVMAGYLVLMLAYGTFLYDLAGRMDWDESQKHRYITRRISLPTTIALPTAVGAWITGSHWLVFPMVLIGYVWLLSHICWLLWCIRTSDRRSHLVIDVYMVAFALCGLAWSSRYIVSLSITTNWGWRLATVGAILLMVGSTLSWRRKLRYMKAHMWRAVRRQKPLKRNAKATAPKQLDGAV</sequence>
<gene>
    <name evidence="2" type="primary">38</name>
    <name evidence="2" type="ORF">SEA_DYOEDAFOS_38</name>
</gene>
<feature type="transmembrane region" description="Helical" evidence="1">
    <location>
        <begin position="143"/>
        <end position="163"/>
    </location>
</feature>
<dbReference type="GeneID" id="63209982"/>
<proteinExistence type="predicted"/>